<gene>
    <name evidence="2" type="ORF">OF122_13280</name>
</gene>
<protein>
    <recommendedName>
        <fullName evidence="4">DUF560 domain-containing protein</fullName>
    </recommendedName>
</protein>
<dbReference type="EMBL" id="CP107716">
    <property type="protein sequence ID" value="UYQ71029.1"/>
    <property type="molecule type" value="Genomic_DNA"/>
</dbReference>
<evidence type="ECO:0000256" key="1">
    <source>
        <dbReference type="SAM" id="SignalP"/>
    </source>
</evidence>
<evidence type="ECO:0000313" key="2">
    <source>
        <dbReference type="EMBL" id="UYQ71029.1"/>
    </source>
</evidence>
<dbReference type="RefSeq" id="WP_264224693.1">
    <property type="nucleotide sequence ID" value="NZ_CP107716.1"/>
</dbReference>
<organism evidence="2 3">
    <name type="scientific">Pelagibacterium flavum</name>
    <dbReference type="NCBI Taxonomy" id="2984530"/>
    <lineage>
        <taxon>Bacteria</taxon>
        <taxon>Pseudomonadati</taxon>
        <taxon>Pseudomonadota</taxon>
        <taxon>Alphaproteobacteria</taxon>
        <taxon>Hyphomicrobiales</taxon>
        <taxon>Devosiaceae</taxon>
        <taxon>Pelagibacterium</taxon>
    </lineage>
</organism>
<keyword evidence="3" id="KW-1185">Reference proteome</keyword>
<name>A0ABY6IKA9_9HYPH</name>
<feature type="chain" id="PRO_5046761817" description="DUF560 domain-containing protein" evidence="1">
    <location>
        <begin position="27"/>
        <end position="435"/>
    </location>
</feature>
<evidence type="ECO:0008006" key="4">
    <source>
        <dbReference type="Google" id="ProtNLM"/>
    </source>
</evidence>
<reference evidence="2" key="1">
    <citation type="submission" date="2022-10" db="EMBL/GenBank/DDBJ databases">
        <title>YIM 151497 complete genome.</title>
        <authorList>
            <person name="Chen X."/>
        </authorList>
    </citation>
    <scope>NUCLEOTIDE SEQUENCE</scope>
    <source>
        <strain evidence="2">YIM 151497</strain>
    </source>
</reference>
<proteinExistence type="predicted"/>
<evidence type="ECO:0000313" key="3">
    <source>
        <dbReference type="Proteomes" id="UP001163882"/>
    </source>
</evidence>
<accession>A0ABY6IKA9</accession>
<dbReference type="Proteomes" id="UP001163882">
    <property type="component" value="Chromosome"/>
</dbReference>
<sequence>MKFSKILAATLLVGAALVGPVTGAYAQTASLASLDEAIGARDWARADAIAAQLDAEAGQGDVMAAYAASVRHALNGECAEAVALADLVIGAVPFFVPPYLVAHRCYSDLGQRDMAAARLGSLQAILPEGPERDVVSQMLQNAQSQGRPVFSGYFTMAPSTNVNRQTGEDIIDGGVWGPGQIPDEARGKRGVLFSLGGSMAVELARNEVMSVSGVLRTDIRFSTADEVFEPSFTAELPVTFGIGETARAVVAPYVTAGFEDDVLERTEAGVRSSLSLPLDASQRLAFDLKMAAVDRPLDPGRSGLLADGAVSYSTSLSPSMNLTATARAVYNHTDDETLRTLVGTLRARVDTLFDNGLLLGVEGTVGQRWHWRPAPFQLEDQVDRFATGRIEASHRDITIGPLMPSIYYEYTNSWSDNVFYTYDSHDIGLTLRARF</sequence>
<feature type="signal peptide" evidence="1">
    <location>
        <begin position="1"/>
        <end position="26"/>
    </location>
</feature>
<keyword evidence="1" id="KW-0732">Signal</keyword>